<keyword evidence="1" id="KW-0472">Membrane</keyword>
<proteinExistence type="predicted"/>
<sequence length="275" mass="29159">MIGEKKRCKEKPMGAHASFIEILGMSLIIGGLCGFGLGAGAARMFHAPTVQGMGAFRTLGELNACEGDPASHFSFGLGFFFNAWASSVAVGAFTQDVDHRIIPNWGAAALMLKNRNVAETLHNPKKMAISCGIIGALLVAFLNTTASAIPAALQTTAVNVLVPAANLLVNTVMPVLFWLAAIDAGRRAGFWATLFGGCAQLIMGNAIPGLVLGILIGKGVDDSGWNKITRTMLIAVVLLFAISALFREFDLKLLQSFMLGVPDWLHHFHQLLGGK</sequence>
<keyword evidence="1" id="KW-0812">Transmembrane</keyword>
<feature type="transmembrane region" description="Helical" evidence="1">
    <location>
        <begin position="194"/>
        <end position="216"/>
    </location>
</feature>
<dbReference type="STRING" id="1427518.XSR1_60090"/>
<dbReference type="Proteomes" id="UP000019202">
    <property type="component" value="Unassembled WGS sequence"/>
</dbReference>
<feature type="transmembrane region" description="Helical" evidence="1">
    <location>
        <begin position="161"/>
        <end position="182"/>
    </location>
</feature>
<reference evidence="2" key="1">
    <citation type="submission" date="2013-11" db="EMBL/GenBank/DDBJ databases">
        <title>Draft genome sequence and annotation of the entomopathogenic bacteria, Xenorhabdus cabanillasi strain JM26 and Xenorhabdus szentirmai strain DSM 16338.</title>
        <authorList>
            <person name="Gualtieri M."/>
            <person name="Ogier J.C."/>
            <person name="Pages S."/>
            <person name="Givaudan A."/>
            <person name="Gaudriault S."/>
        </authorList>
    </citation>
    <scope>NUCLEOTIDE SEQUENCE [LARGE SCALE GENOMIC DNA]</scope>
    <source>
        <strain evidence="2">DSM 16338</strain>
    </source>
</reference>
<gene>
    <name evidence="2" type="ORF">XSR1_60090</name>
</gene>
<evidence type="ECO:0000313" key="3">
    <source>
        <dbReference type="Proteomes" id="UP000019202"/>
    </source>
</evidence>
<accession>W1J6E8</accession>
<dbReference type="InterPro" id="IPR020042">
    <property type="entry name" value="DUF4311"/>
</dbReference>
<dbReference type="EMBL" id="CBXF010000121">
    <property type="protein sequence ID" value="CDL85045.1"/>
    <property type="molecule type" value="Genomic_DNA"/>
</dbReference>
<comment type="caution">
    <text evidence="2">The sequence shown here is derived from an EMBL/GenBank/DDBJ whole genome shotgun (WGS) entry which is preliminary data.</text>
</comment>
<dbReference type="NCBIfam" id="TIGR03580">
    <property type="entry name" value="EF_0832"/>
    <property type="match status" value="1"/>
</dbReference>
<evidence type="ECO:0000313" key="2">
    <source>
        <dbReference type="EMBL" id="CDL85045.1"/>
    </source>
</evidence>
<feature type="transmembrane region" description="Helical" evidence="1">
    <location>
        <begin position="127"/>
        <end position="149"/>
    </location>
</feature>
<feature type="transmembrane region" description="Helical" evidence="1">
    <location>
        <begin position="73"/>
        <end position="93"/>
    </location>
</feature>
<evidence type="ECO:0000256" key="1">
    <source>
        <dbReference type="SAM" id="Phobius"/>
    </source>
</evidence>
<protein>
    <submittedName>
        <fullName evidence="2">Uncharacterized protein</fullName>
    </submittedName>
</protein>
<dbReference type="AlphaFoldDB" id="W1J6E8"/>
<feature type="transmembrane region" description="Helical" evidence="1">
    <location>
        <begin position="228"/>
        <end position="246"/>
    </location>
</feature>
<dbReference type="Pfam" id="PF14188">
    <property type="entry name" value="DUF4311"/>
    <property type="match status" value="1"/>
</dbReference>
<feature type="transmembrane region" description="Helical" evidence="1">
    <location>
        <begin position="20"/>
        <end position="42"/>
    </location>
</feature>
<keyword evidence="3" id="KW-1185">Reference proteome</keyword>
<organism evidence="2 3">
    <name type="scientific">Xenorhabdus szentirmaii DSM 16338</name>
    <dbReference type="NCBI Taxonomy" id="1427518"/>
    <lineage>
        <taxon>Bacteria</taxon>
        <taxon>Pseudomonadati</taxon>
        <taxon>Pseudomonadota</taxon>
        <taxon>Gammaproteobacteria</taxon>
        <taxon>Enterobacterales</taxon>
        <taxon>Morganellaceae</taxon>
        <taxon>Xenorhabdus</taxon>
    </lineage>
</organism>
<keyword evidence="1" id="KW-1133">Transmembrane helix</keyword>
<name>W1J6E8_9GAMM</name>